<dbReference type="AlphaFoldDB" id="A0A6L5GGG1"/>
<feature type="region of interest" description="Disordered" evidence="1">
    <location>
        <begin position="182"/>
        <end position="225"/>
    </location>
</feature>
<proteinExistence type="predicted"/>
<protein>
    <submittedName>
        <fullName evidence="3">Uncharacterized protein</fullName>
    </submittedName>
</protein>
<keyword evidence="4" id="KW-1185">Reference proteome</keyword>
<feature type="compositionally biased region" description="Pro residues" evidence="1">
    <location>
        <begin position="195"/>
        <end position="208"/>
    </location>
</feature>
<keyword evidence="2" id="KW-0472">Membrane</keyword>
<feature type="transmembrane region" description="Helical" evidence="2">
    <location>
        <begin position="94"/>
        <end position="116"/>
    </location>
</feature>
<keyword evidence="2" id="KW-0812">Transmembrane</keyword>
<evidence type="ECO:0000256" key="2">
    <source>
        <dbReference type="SAM" id="Phobius"/>
    </source>
</evidence>
<keyword evidence="2" id="KW-1133">Transmembrane helix</keyword>
<organism evidence="3 4">
    <name type="scientific">Glycomyces albidus</name>
    <dbReference type="NCBI Taxonomy" id="2656774"/>
    <lineage>
        <taxon>Bacteria</taxon>
        <taxon>Bacillati</taxon>
        <taxon>Actinomycetota</taxon>
        <taxon>Actinomycetes</taxon>
        <taxon>Glycomycetales</taxon>
        <taxon>Glycomycetaceae</taxon>
        <taxon>Glycomyces</taxon>
    </lineage>
</organism>
<dbReference type="Proteomes" id="UP000477750">
    <property type="component" value="Unassembled WGS sequence"/>
</dbReference>
<feature type="compositionally biased region" description="Low complexity" evidence="1">
    <location>
        <begin position="211"/>
        <end position="225"/>
    </location>
</feature>
<evidence type="ECO:0000313" key="3">
    <source>
        <dbReference type="EMBL" id="MQM28656.1"/>
    </source>
</evidence>
<comment type="caution">
    <text evidence="3">The sequence shown here is derived from an EMBL/GenBank/DDBJ whole genome shotgun (WGS) entry which is preliminary data.</text>
</comment>
<name>A0A6L5GGG1_9ACTN</name>
<feature type="transmembrane region" description="Helical" evidence="2">
    <location>
        <begin position="68"/>
        <end position="88"/>
    </location>
</feature>
<feature type="transmembrane region" description="Helical" evidence="2">
    <location>
        <begin position="128"/>
        <end position="148"/>
    </location>
</feature>
<dbReference type="EMBL" id="WIAO01000052">
    <property type="protein sequence ID" value="MQM28656.1"/>
    <property type="molecule type" value="Genomic_DNA"/>
</dbReference>
<feature type="non-terminal residue" evidence="3">
    <location>
        <position position="225"/>
    </location>
</feature>
<evidence type="ECO:0000256" key="1">
    <source>
        <dbReference type="SAM" id="MobiDB-lite"/>
    </source>
</evidence>
<feature type="transmembrane region" description="Helical" evidence="2">
    <location>
        <begin position="154"/>
        <end position="172"/>
    </location>
</feature>
<gene>
    <name evidence="3" type="ORF">GFD30_24300</name>
</gene>
<sequence>MTNPPYASGSAPDPNRPQQGPAAPSFQYRPQDPGTVPYGQPTGPVLPPPPTWGQRWGLLPKDDRPRQVTVILQTLWIHLAAVLVVTLLGLTGSVALTIVLGVLAAAVNLVLIWAVAREQLGRFGSDDPRLPLSIGLGALALIALVRLFNVFTLVPALVQITAALLILVLAFTKPVRAWLQDRPGNRPRQAEEPAPGTPLVPQAPPPQWRDPAAPGLQPAGPGIAP</sequence>
<reference evidence="3 4" key="1">
    <citation type="submission" date="2019-10" db="EMBL/GenBank/DDBJ databases">
        <title>Glycomyces albidus sp. nov., a novel actinomycete isolated from rhizosphere soil of wheat (Triticum aestivum L.).</title>
        <authorList>
            <person name="Qian L."/>
        </authorList>
    </citation>
    <scope>NUCLEOTIDE SEQUENCE [LARGE SCALE GENOMIC DNA]</scope>
    <source>
        <strain evidence="3 4">NEAU-7082</strain>
    </source>
</reference>
<evidence type="ECO:0000313" key="4">
    <source>
        <dbReference type="Proteomes" id="UP000477750"/>
    </source>
</evidence>
<feature type="region of interest" description="Disordered" evidence="1">
    <location>
        <begin position="1"/>
        <end position="58"/>
    </location>
</feature>
<accession>A0A6L5GGG1</accession>